<dbReference type="EMBL" id="MU032344">
    <property type="protein sequence ID" value="KAF3770676.1"/>
    <property type="molecule type" value="Genomic_DNA"/>
</dbReference>
<dbReference type="InterPro" id="IPR010730">
    <property type="entry name" value="HET"/>
</dbReference>
<evidence type="ECO:0000259" key="1">
    <source>
        <dbReference type="Pfam" id="PF06985"/>
    </source>
</evidence>
<evidence type="ECO:0000313" key="2">
    <source>
        <dbReference type="EMBL" id="KAF3770676.1"/>
    </source>
</evidence>
<dbReference type="PANTHER" id="PTHR33112:SF16">
    <property type="entry name" value="HETEROKARYON INCOMPATIBILITY DOMAIN-CONTAINING PROTEIN"/>
    <property type="match status" value="1"/>
</dbReference>
<accession>A0A9P5CUV6</accession>
<name>A0A9P5CUV6_CRYP1</name>
<dbReference type="PANTHER" id="PTHR33112">
    <property type="entry name" value="DOMAIN PROTEIN, PUTATIVE-RELATED"/>
    <property type="match status" value="1"/>
</dbReference>
<keyword evidence="3" id="KW-1185">Reference proteome</keyword>
<dbReference type="RefSeq" id="XP_040781637.1">
    <property type="nucleotide sequence ID" value="XM_040916457.1"/>
</dbReference>
<comment type="caution">
    <text evidence="2">The sequence shown here is derived from an EMBL/GenBank/DDBJ whole genome shotgun (WGS) entry which is preliminary data.</text>
</comment>
<dbReference type="Pfam" id="PF06985">
    <property type="entry name" value="HET"/>
    <property type="match status" value="1"/>
</dbReference>
<organism evidence="2 3">
    <name type="scientific">Cryphonectria parasitica (strain ATCC 38755 / EP155)</name>
    <dbReference type="NCBI Taxonomy" id="660469"/>
    <lineage>
        <taxon>Eukaryota</taxon>
        <taxon>Fungi</taxon>
        <taxon>Dikarya</taxon>
        <taxon>Ascomycota</taxon>
        <taxon>Pezizomycotina</taxon>
        <taxon>Sordariomycetes</taxon>
        <taxon>Sordariomycetidae</taxon>
        <taxon>Diaporthales</taxon>
        <taxon>Cryphonectriaceae</taxon>
        <taxon>Cryphonectria-Endothia species complex</taxon>
        <taxon>Cryphonectria</taxon>
    </lineage>
</organism>
<dbReference type="GeneID" id="63833586"/>
<evidence type="ECO:0000313" key="3">
    <source>
        <dbReference type="Proteomes" id="UP000803844"/>
    </source>
</evidence>
<dbReference type="AlphaFoldDB" id="A0A9P5CUV6"/>
<dbReference type="OrthoDB" id="5362512at2759"/>
<feature type="domain" description="Heterokaryon incompatibility" evidence="1">
    <location>
        <begin position="238"/>
        <end position="392"/>
    </location>
</feature>
<dbReference type="Proteomes" id="UP000803844">
    <property type="component" value="Unassembled WGS sequence"/>
</dbReference>
<proteinExistence type="predicted"/>
<gene>
    <name evidence="2" type="ORF">M406DRAFT_247243</name>
</gene>
<sequence length="738" mass="82645">MARRCHHCVGLSIESLIRLAKDEFKGYHEFPKQAFYQHHNSLQDLEASAESGCELCTLILDCFKGAQVEDADDRPMAWPEDWVSDNHELGTSMFTVAKGLDDSSIRIAISADHVYATAGIEDVSQFDTLLVQIGPRDDGPEAVMDWVLPPLPLAITVARGDVFKIDEYQIGHFELVADLAAMENFEIARGWLKTCRTEHAHCPSDDPPVLPTRVIDVGTAPDFQDLRIFLSAGTKDHYVALSHCWGGSITPLLTTKTLEYFTSSLPYTELPANFQHAITITREMKVRYLWIDSLCIIQDSKRDWERESVKMAKVYRDSMFTISALASSGSKCGILANSPRSARSPKPVTLTMTTSDSKSHEVKISLVNAKGEYLNELANRCPLSSRGWCLQEAVLSPRHLYYGQEQIYWRCPSGFHDAEGCGPGRRFPSDAYDGIASALYGEILRDTRPRLAPSEMTQHEDVNGVLTEYYLLVQDYSHRELTFSSDKLPAFSGVAQRLHTAVGGAYLAGLWSTDICRALSWRAEGRTAKHVRPARTPSWSWAVTDEWVWFDVGSEPPEDGDASLNLQLLEHEIKLHDKDNAYGQVESGSLTVRGLTTTMARSSQLVNAWPCSFSIGTVHLDNEDIDEELGPGVDGRMAMWSLFRKMGETGLISIVTTAGHEDDWEIEQEAIHPEDYLVLLVYAELEGEGEWTERASCLLLQQDDREGGNTYRRVGVARLDALKVAWLRSWEETTLRLI</sequence>
<reference evidence="2" key="1">
    <citation type="journal article" date="2020" name="Phytopathology">
        <title>Genome sequence of the chestnut blight fungus Cryphonectria parasitica EP155: A fundamental resource for an archetypical invasive plant pathogen.</title>
        <authorList>
            <person name="Crouch J.A."/>
            <person name="Dawe A."/>
            <person name="Aerts A."/>
            <person name="Barry K."/>
            <person name="Churchill A.C.L."/>
            <person name="Grimwood J."/>
            <person name="Hillman B."/>
            <person name="Milgroom M.G."/>
            <person name="Pangilinan J."/>
            <person name="Smith M."/>
            <person name="Salamov A."/>
            <person name="Schmutz J."/>
            <person name="Yadav J."/>
            <person name="Grigoriev I.V."/>
            <person name="Nuss D."/>
        </authorList>
    </citation>
    <scope>NUCLEOTIDE SEQUENCE</scope>
    <source>
        <strain evidence="2">EP155</strain>
    </source>
</reference>
<protein>
    <submittedName>
        <fullName evidence="2">HET-domain-containing protein</fullName>
    </submittedName>
</protein>